<reference evidence="3 4" key="1">
    <citation type="submission" date="2024-09" db="EMBL/GenBank/DDBJ databases">
        <authorList>
            <person name="Sun Q."/>
            <person name="Mori K."/>
        </authorList>
    </citation>
    <scope>NUCLEOTIDE SEQUENCE [LARGE SCALE GENOMIC DNA]</scope>
    <source>
        <strain evidence="3 4">CCM 7415</strain>
    </source>
</reference>
<dbReference type="SUPFAM" id="SSF55120">
    <property type="entry name" value="Pseudouridine synthase"/>
    <property type="match status" value="1"/>
</dbReference>
<name>A0ABV6FZ03_9GAMM</name>
<keyword evidence="3" id="KW-0413">Isomerase</keyword>
<dbReference type="Proteomes" id="UP001589814">
    <property type="component" value="Unassembled WGS sequence"/>
</dbReference>
<sequence>MSEQPALPDWPRALGTPPHGGRFRESAEDFRVEEVLPFEPEGEGQHLWLECEKRALSTPQLVRHLSHCFEVAPRDIGVSGLKDHTAITRQWLSVALDGHALPADPAALIENDSVRLLQWRRHPRKLKRGVHRANRFSLVVRGARPWRPVRWRRALPSCARAACPTTSVRSASAMAAAI</sequence>
<comment type="caution">
    <text evidence="3">The sequence shown here is derived from an EMBL/GenBank/DDBJ whole genome shotgun (WGS) entry which is preliminary data.</text>
</comment>
<keyword evidence="4" id="KW-1185">Reference proteome</keyword>
<evidence type="ECO:0000313" key="4">
    <source>
        <dbReference type="Proteomes" id="UP001589814"/>
    </source>
</evidence>
<protein>
    <submittedName>
        <fullName evidence="3">tRNA pseudouridine(13) synthase TruD</fullName>
        <ecNumber evidence="3">5.4.99.27</ecNumber>
    </submittedName>
</protein>
<keyword evidence="1" id="KW-0819">tRNA processing</keyword>
<proteinExistence type="predicted"/>
<dbReference type="EC" id="5.4.99.27" evidence="3"/>
<dbReference type="Gene3D" id="3.30.2350.20">
    <property type="entry name" value="TruD, catalytic domain"/>
    <property type="match status" value="1"/>
</dbReference>
<gene>
    <name evidence="3" type="primary">truD</name>
    <name evidence="3" type="ORF">ACFFHW_01235</name>
</gene>
<dbReference type="Pfam" id="PF01142">
    <property type="entry name" value="TruD"/>
    <property type="match status" value="1"/>
</dbReference>
<dbReference type="GO" id="GO:0160150">
    <property type="term" value="F:tRNA pseudouridine(13) synthase activity"/>
    <property type="evidence" value="ECO:0007669"/>
    <property type="project" value="UniProtKB-EC"/>
</dbReference>
<organism evidence="3 4">
    <name type="scientific">Kushneria aurantia</name>
    <dbReference type="NCBI Taxonomy" id="504092"/>
    <lineage>
        <taxon>Bacteria</taxon>
        <taxon>Pseudomonadati</taxon>
        <taxon>Pseudomonadota</taxon>
        <taxon>Gammaproteobacteria</taxon>
        <taxon>Oceanospirillales</taxon>
        <taxon>Halomonadaceae</taxon>
        <taxon>Kushneria</taxon>
    </lineage>
</organism>
<dbReference type="PANTHER" id="PTHR47811:SF1">
    <property type="entry name" value="TRNA PSEUDOURIDINE SYNTHASE D"/>
    <property type="match status" value="1"/>
</dbReference>
<dbReference type="InterPro" id="IPR001656">
    <property type="entry name" value="PsdUridine_synth_TruD"/>
</dbReference>
<evidence type="ECO:0000313" key="3">
    <source>
        <dbReference type="EMBL" id="MFC0266628.1"/>
    </source>
</evidence>
<feature type="region of interest" description="Disordered" evidence="2">
    <location>
        <begin position="1"/>
        <end position="23"/>
    </location>
</feature>
<dbReference type="InterPro" id="IPR020103">
    <property type="entry name" value="PsdUridine_synth_cat_dom_sf"/>
</dbReference>
<dbReference type="InterPro" id="IPR042214">
    <property type="entry name" value="TruD_catalytic"/>
</dbReference>
<evidence type="ECO:0000256" key="2">
    <source>
        <dbReference type="SAM" id="MobiDB-lite"/>
    </source>
</evidence>
<dbReference type="EMBL" id="JBHLVX010000005">
    <property type="protein sequence ID" value="MFC0266628.1"/>
    <property type="molecule type" value="Genomic_DNA"/>
</dbReference>
<evidence type="ECO:0000256" key="1">
    <source>
        <dbReference type="ARBA" id="ARBA00022694"/>
    </source>
</evidence>
<dbReference type="InterPro" id="IPR050170">
    <property type="entry name" value="TruD_pseudoU_synthase"/>
</dbReference>
<accession>A0ABV6FZ03</accession>
<dbReference type="PANTHER" id="PTHR47811">
    <property type="entry name" value="TRNA PSEUDOURIDINE SYNTHASE D"/>
    <property type="match status" value="1"/>
</dbReference>